<dbReference type="AlphaFoldDB" id="A0A9D7SAA0"/>
<organism evidence="1 2">
    <name type="scientific">Candidatus Defluviibacterium haderslevense</name>
    <dbReference type="NCBI Taxonomy" id="2981993"/>
    <lineage>
        <taxon>Bacteria</taxon>
        <taxon>Pseudomonadati</taxon>
        <taxon>Bacteroidota</taxon>
        <taxon>Saprospiria</taxon>
        <taxon>Saprospirales</taxon>
        <taxon>Saprospiraceae</taxon>
        <taxon>Candidatus Defluviibacterium</taxon>
    </lineage>
</organism>
<evidence type="ECO:0000313" key="2">
    <source>
        <dbReference type="Proteomes" id="UP000808349"/>
    </source>
</evidence>
<name>A0A9D7SAA0_9BACT</name>
<sequence length="120" mass="13697">MDKGQNPAVISRNYPHYLFIGTQNTSLGNIDWVQATLGNGKNFAIITQRYFDLKAGRTILIAPLKDGSLRFLQLKDSPETYTWKELSSQSVVTINNFVEKIKINKKVISFFSQDKIIEQK</sequence>
<proteinExistence type="predicted"/>
<comment type="caution">
    <text evidence="1">The sequence shown here is derived from an EMBL/GenBank/DDBJ whole genome shotgun (WGS) entry which is preliminary data.</text>
</comment>
<gene>
    <name evidence="1" type="ORF">IPO85_15615</name>
</gene>
<reference evidence="1 2" key="1">
    <citation type="submission" date="2020-10" db="EMBL/GenBank/DDBJ databases">
        <title>Connecting structure to function with the recovery of over 1000 high-quality activated sludge metagenome-assembled genomes encoding full-length rRNA genes using long-read sequencing.</title>
        <authorList>
            <person name="Singleton C.M."/>
            <person name="Petriglieri F."/>
            <person name="Kristensen J.M."/>
            <person name="Kirkegaard R.H."/>
            <person name="Michaelsen T.Y."/>
            <person name="Andersen M.H."/>
            <person name="Karst S.M."/>
            <person name="Dueholm M.S."/>
            <person name="Nielsen P.H."/>
            <person name="Albertsen M."/>
        </authorList>
    </citation>
    <scope>NUCLEOTIDE SEQUENCE [LARGE SCALE GENOMIC DNA]</scope>
    <source>
        <strain evidence="1">Ribe_18-Q3-R11-54_BAT3C.373</strain>
    </source>
</reference>
<accession>A0A9D7SAA0</accession>
<evidence type="ECO:0000313" key="1">
    <source>
        <dbReference type="EMBL" id="MBK9718907.1"/>
    </source>
</evidence>
<dbReference type="EMBL" id="JADKFW010000013">
    <property type="protein sequence ID" value="MBK9718907.1"/>
    <property type="molecule type" value="Genomic_DNA"/>
</dbReference>
<dbReference type="Proteomes" id="UP000808349">
    <property type="component" value="Unassembled WGS sequence"/>
</dbReference>
<protein>
    <submittedName>
        <fullName evidence="1">Uncharacterized protein</fullName>
    </submittedName>
</protein>